<evidence type="ECO:0000259" key="1">
    <source>
        <dbReference type="Pfam" id="PF07969"/>
    </source>
</evidence>
<feature type="domain" description="Amidohydrolase 3" evidence="1">
    <location>
        <begin position="56"/>
        <end position="100"/>
    </location>
</feature>
<dbReference type="Gene3D" id="2.30.40.10">
    <property type="entry name" value="Urease, subunit C, domain 1"/>
    <property type="match status" value="1"/>
</dbReference>
<dbReference type="SUPFAM" id="SSF51556">
    <property type="entry name" value="Metallo-dependent hydrolases"/>
    <property type="match status" value="1"/>
</dbReference>
<dbReference type="Gene3D" id="3.20.20.140">
    <property type="entry name" value="Metal-dependent hydrolases"/>
    <property type="match status" value="1"/>
</dbReference>
<dbReference type="InterPro" id="IPR011059">
    <property type="entry name" value="Metal-dep_hydrolase_composite"/>
</dbReference>
<dbReference type="Pfam" id="PF07969">
    <property type="entry name" value="Amidohydro_3"/>
    <property type="match status" value="1"/>
</dbReference>
<sequence length="174" mass="18674">MVAVDAAESLVLEHVTIIDGTGRSSQREMTVVTSNGRIAAIAPDGMINLPSPSHRIDASGQFLIPGMIDLHLHLIGGGLFAASRAPDDDRIPDFDAGLRALQSFLYYGFTSIFDAGNNPNFILPLRTRERNGEIVSPRIFATGQTLSYPGSAVVGYGGIGVHDWPNTIENIELQ</sequence>
<gene>
    <name evidence="2" type="ORF">METZ01_LOCUS231589</name>
</gene>
<dbReference type="InterPro" id="IPR032466">
    <property type="entry name" value="Metal_Hydrolase"/>
</dbReference>
<name>A0A382GV48_9ZZZZ</name>
<reference evidence="2" key="1">
    <citation type="submission" date="2018-05" db="EMBL/GenBank/DDBJ databases">
        <authorList>
            <person name="Lanie J.A."/>
            <person name="Ng W.-L."/>
            <person name="Kazmierczak K.M."/>
            <person name="Andrzejewski T.M."/>
            <person name="Davidsen T.M."/>
            <person name="Wayne K.J."/>
            <person name="Tettelin H."/>
            <person name="Glass J.I."/>
            <person name="Rusch D."/>
            <person name="Podicherti R."/>
            <person name="Tsui H.-C.T."/>
            <person name="Winkler M.E."/>
        </authorList>
    </citation>
    <scope>NUCLEOTIDE SEQUENCE</scope>
</reference>
<organism evidence="2">
    <name type="scientific">marine metagenome</name>
    <dbReference type="NCBI Taxonomy" id="408172"/>
    <lineage>
        <taxon>unclassified sequences</taxon>
        <taxon>metagenomes</taxon>
        <taxon>ecological metagenomes</taxon>
    </lineage>
</organism>
<dbReference type="SUPFAM" id="SSF51338">
    <property type="entry name" value="Composite domain of metallo-dependent hydrolases"/>
    <property type="match status" value="1"/>
</dbReference>
<proteinExistence type="predicted"/>
<dbReference type="EMBL" id="UINC01057507">
    <property type="protein sequence ID" value="SVB78735.1"/>
    <property type="molecule type" value="Genomic_DNA"/>
</dbReference>
<protein>
    <recommendedName>
        <fullName evidence="1">Amidohydrolase 3 domain-containing protein</fullName>
    </recommendedName>
</protein>
<dbReference type="GO" id="GO:0016810">
    <property type="term" value="F:hydrolase activity, acting on carbon-nitrogen (but not peptide) bonds"/>
    <property type="evidence" value="ECO:0007669"/>
    <property type="project" value="InterPro"/>
</dbReference>
<dbReference type="PANTHER" id="PTHR43135">
    <property type="entry name" value="ALPHA-D-RIBOSE 1-METHYLPHOSPHONATE 5-TRIPHOSPHATE DIPHOSPHATASE"/>
    <property type="match status" value="1"/>
</dbReference>
<dbReference type="InterPro" id="IPR013108">
    <property type="entry name" value="Amidohydro_3"/>
</dbReference>
<evidence type="ECO:0000313" key="2">
    <source>
        <dbReference type="EMBL" id="SVB78735.1"/>
    </source>
</evidence>
<dbReference type="PANTHER" id="PTHR43135:SF3">
    <property type="entry name" value="ALPHA-D-RIBOSE 1-METHYLPHOSPHONATE 5-TRIPHOSPHATE DIPHOSPHATASE"/>
    <property type="match status" value="1"/>
</dbReference>
<dbReference type="InterPro" id="IPR051781">
    <property type="entry name" value="Metallo-dep_Hydrolase"/>
</dbReference>
<dbReference type="AlphaFoldDB" id="A0A382GV48"/>
<feature type="non-terminal residue" evidence="2">
    <location>
        <position position="174"/>
    </location>
</feature>
<accession>A0A382GV48</accession>